<reference evidence="2" key="1">
    <citation type="submission" date="2022-10" db="EMBL/GenBank/DDBJ databases">
        <authorList>
            <person name="Chen Y."/>
            <person name="Dougan E. K."/>
            <person name="Chan C."/>
            <person name="Rhodes N."/>
            <person name="Thang M."/>
        </authorList>
    </citation>
    <scope>NUCLEOTIDE SEQUENCE</scope>
</reference>
<reference evidence="3 4" key="2">
    <citation type="submission" date="2024-05" db="EMBL/GenBank/DDBJ databases">
        <authorList>
            <person name="Chen Y."/>
            <person name="Shah S."/>
            <person name="Dougan E. K."/>
            <person name="Thang M."/>
            <person name="Chan C."/>
        </authorList>
    </citation>
    <scope>NUCLEOTIDE SEQUENCE [LARGE SCALE GENOMIC DNA]</scope>
</reference>
<gene>
    <name evidence="2" type="ORF">C1SCF055_LOCUS16558</name>
</gene>
<keyword evidence="4" id="KW-1185">Reference proteome</keyword>
<organism evidence="2">
    <name type="scientific">Cladocopium goreaui</name>
    <dbReference type="NCBI Taxonomy" id="2562237"/>
    <lineage>
        <taxon>Eukaryota</taxon>
        <taxon>Sar</taxon>
        <taxon>Alveolata</taxon>
        <taxon>Dinophyceae</taxon>
        <taxon>Suessiales</taxon>
        <taxon>Symbiodiniaceae</taxon>
        <taxon>Cladocopium</taxon>
    </lineage>
</organism>
<evidence type="ECO:0000313" key="2">
    <source>
        <dbReference type="EMBL" id="CAI3989485.1"/>
    </source>
</evidence>
<evidence type="ECO:0000313" key="3">
    <source>
        <dbReference type="EMBL" id="CAL4776797.1"/>
    </source>
</evidence>
<dbReference type="Proteomes" id="UP001152797">
    <property type="component" value="Unassembled WGS sequence"/>
</dbReference>
<name>A0A9P1CDF1_9DINO</name>
<feature type="region of interest" description="Disordered" evidence="1">
    <location>
        <begin position="206"/>
        <end position="228"/>
    </location>
</feature>
<protein>
    <submittedName>
        <fullName evidence="2">Uncharacterized protein</fullName>
    </submittedName>
</protein>
<comment type="caution">
    <text evidence="2">The sequence shown here is derived from an EMBL/GenBank/DDBJ whole genome shotgun (WGS) entry which is preliminary data.</text>
</comment>
<evidence type="ECO:0000313" key="4">
    <source>
        <dbReference type="Proteomes" id="UP001152797"/>
    </source>
</evidence>
<proteinExistence type="predicted"/>
<dbReference type="EMBL" id="CAMXCT020001375">
    <property type="protein sequence ID" value="CAL1142860.1"/>
    <property type="molecule type" value="Genomic_DNA"/>
</dbReference>
<evidence type="ECO:0000256" key="1">
    <source>
        <dbReference type="SAM" id="MobiDB-lite"/>
    </source>
</evidence>
<sequence>MFFFPGQVQVHRDHVLRAWKLLQILHIMRDYWSKTEEDGAKGIVLPPASADLQSRVPEHIKCPQSQGLDHFPATQRFEPKPEIPSEDEATPTPKECLTGKAFDAAMAKGYNDAGLSVQLPASWMSDRDIFRRTVLRGKMEDTWEQVVKAALALYPIGKLEAAGTSKSKLVFSQVPTQNAKRVAFHNMLVDSCQVSVRQWCDSLQKETDRVASRKRKQGETTEKPGDED</sequence>
<dbReference type="EMBL" id="CAMXCT030001375">
    <property type="protein sequence ID" value="CAL4776797.1"/>
    <property type="molecule type" value="Genomic_DNA"/>
</dbReference>
<dbReference type="AlphaFoldDB" id="A0A9P1CDF1"/>
<accession>A0A9P1CDF1</accession>
<dbReference type="EMBL" id="CAMXCT010001375">
    <property type="protein sequence ID" value="CAI3989485.1"/>
    <property type="molecule type" value="Genomic_DNA"/>
</dbReference>